<gene>
    <name evidence="1" type="ORF">UFOPK2766_02415</name>
</gene>
<dbReference type="EMBL" id="CAEZYU010000200">
    <property type="protein sequence ID" value="CAB4764195.1"/>
    <property type="molecule type" value="Genomic_DNA"/>
</dbReference>
<proteinExistence type="predicted"/>
<dbReference type="AlphaFoldDB" id="A0A6J6UYP0"/>
<protein>
    <submittedName>
        <fullName evidence="1">Unannotated protein</fullName>
    </submittedName>
</protein>
<reference evidence="1" key="1">
    <citation type="submission" date="2020-05" db="EMBL/GenBank/DDBJ databases">
        <authorList>
            <person name="Chiriac C."/>
            <person name="Salcher M."/>
            <person name="Ghai R."/>
            <person name="Kavagutti S V."/>
        </authorList>
    </citation>
    <scope>NUCLEOTIDE SEQUENCE</scope>
</reference>
<name>A0A6J6UYP0_9ZZZZ</name>
<evidence type="ECO:0000313" key="1">
    <source>
        <dbReference type="EMBL" id="CAB4764195.1"/>
    </source>
</evidence>
<organism evidence="1">
    <name type="scientific">freshwater metagenome</name>
    <dbReference type="NCBI Taxonomy" id="449393"/>
    <lineage>
        <taxon>unclassified sequences</taxon>
        <taxon>metagenomes</taxon>
        <taxon>ecological metagenomes</taxon>
    </lineage>
</organism>
<sequence>MLSTAAAAIALPTGCSEASSSAPTRRRTSGSLVLDAEMTSSSCILPEVMVPVLSNTMVSISRVDSKISGPLMRIPNCAPRPVPTSSAVGVASPSAHGQAIINTETAALKAVSVPPPVSSQ</sequence>
<accession>A0A6J6UYP0</accession>